<keyword evidence="1" id="KW-0472">Membrane</keyword>
<dbReference type="GO" id="GO:0002116">
    <property type="term" value="C:semaphorin receptor complex"/>
    <property type="evidence" value="ECO:0007669"/>
    <property type="project" value="TreeGrafter"/>
</dbReference>
<feature type="domain" description="IPT/TIG" evidence="2">
    <location>
        <begin position="1"/>
        <end position="77"/>
    </location>
</feature>
<gene>
    <name evidence="3" type="ORF">CAPTEDRAFT_193817</name>
</gene>
<feature type="transmembrane region" description="Helical" evidence="1">
    <location>
        <begin position="297"/>
        <end position="322"/>
    </location>
</feature>
<dbReference type="EnsemblMetazoa" id="CapteT193817">
    <property type="protein sequence ID" value="CapteP193817"/>
    <property type="gene ID" value="CapteG193817"/>
</dbReference>
<dbReference type="Proteomes" id="UP000014760">
    <property type="component" value="Unassembled WGS sequence"/>
</dbReference>
<accession>R7UBA7</accession>
<protein>
    <recommendedName>
        <fullName evidence="2">IPT/TIG domain-containing protein</fullName>
    </recommendedName>
</protein>
<dbReference type="GO" id="GO:0050772">
    <property type="term" value="P:positive regulation of axonogenesis"/>
    <property type="evidence" value="ECO:0007669"/>
    <property type="project" value="TreeGrafter"/>
</dbReference>
<dbReference type="AlphaFoldDB" id="R7UBA7"/>
<dbReference type="Pfam" id="PF01833">
    <property type="entry name" value="TIG"/>
    <property type="match status" value="1"/>
</dbReference>
<keyword evidence="5" id="KW-1185">Reference proteome</keyword>
<dbReference type="SUPFAM" id="SSF81296">
    <property type="entry name" value="E set domains"/>
    <property type="match status" value="1"/>
</dbReference>
<dbReference type="HOGENOM" id="CLU_076973_0_0_1"/>
<reference evidence="5" key="1">
    <citation type="submission" date="2012-12" db="EMBL/GenBank/DDBJ databases">
        <authorList>
            <person name="Hellsten U."/>
            <person name="Grimwood J."/>
            <person name="Chapman J.A."/>
            <person name="Shapiro H."/>
            <person name="Aerts A."/>
            <person name="Otillar R.P."/>
            <person name="Terry A.Y."/>
            <person name="Boore J.L."/>
            <person name="Simakov O."/>
            <person name="Marletaz F."/>
            <person name="Cho S.-J."/>
            <person name="Edsinger-Gonzales E."/>
            <person name="Havlak P."/>
            <person name="Kuo D.-H."/>
            <person name="Larsson T."/>
            <person name="Lv J."/>
            <person name="Arendt D."/>
            <person name="Savage R."/>
            <person name="Osoegawa K."/>
            <person name="de Jong P."/>
            <person name="Lindberg D.R."/>
            <person name="Seaver E.C."/>
            <person name="Weisblat D.A."/>
            <person name="Putnam N.H."/>
            <person name="Grigoriev I.V."/>
            <person name="Rokhsar D.S."/>
        </authorList>
    </citation>
    <scope>NUCLEOTIDE SEQUENCE</scope>
    <source>
        <strain evidence="5">I ESC-2004</strain>
    </source>
</reference>
<reference evidence="4" key="3">
    <citation type="submission" date="2015-06" db="UniProtKB">
        <authorList>
            <consortium name="EnsemblMetazoa"/>
        </authorList>
    </citation>
    <scope>IDENTIFICATION</scope>
</reference>
<keyword evidence="1" id="KW-1133">Transmembrane helix</keyword>
<dbReference type="GO" id="GO:0007162">
    <property type="term" value="P:negative regulation of cell adhesion"/>
    <property type="evidence" value="ECO:0007669"/>
    <property type="project" value="TreeGrafter"/>
</dbReference>
<evidence type="ECO:0000313" key="3">
    <source>
        <dbReference type="EMBL" id="ELU00537.1"/>
    </source>
</evidence>
<name>R7UBA7_CAPTE</name>
<evidence type="ECO:0000313" key="4">
    <source>
        <dbReference type="EnsemblMetazoa" id="CapteP193817"/>
    </source>
</evidence>
<dbReference type="InterPro" id="IPR031148">
    <property type="entry name" value="Plexin"/>
</dbReference>
<organism evidence="3">
    <name type="scientific">Capitella teleta</name>
    <name type="common">Polychaete worm</name>
    <dbReference type="NCBI Taxonomy" id="283909"/>
    <lineage>
        <taxon>Eukaryota</taxon>
        <taxon>Metazoa</taxon>
        <taxon>Spiralia</taxon>
        <taxon>Lophotrochozoa</taxon>
        <taxon>Annelida</taxon>
        <taxon>Polychaeta</taxon>
        <taxon>Sedentaria</taxon>
        <taxon>Scolecida</taxon>
        <taxon>Capitellidae</taxon>
        <taxon>Capitella</taxon>
    </lineage>
</organism>
<keyword evidence="1" id="KW-0812">Transmembrane</keyword>
<dbReference type="PANTHER" id="PTHR22625">
    <property type="entry name" value="PLEXIN"/>
    <property type="match status" value="1"/>
</dbReference>
<dbReference type="GO" id="GO:0030334">
    <property type="term" value="P:regulation of cell migration"/>
    <property type="evidence" value="ECO:0007669"/>
    <property type="project" value="TreeGrafter"/>
</dbReference>
<dbReference type="SMART" id="SM00429">
    <property type="entry name" value="IPT"/>
    <property type="match status" value="2"/>
</dbReference>
<proteinExistence type="predicted"/>
<reference evidence="3 5" key="2">
    <citation type="journal article" date="2013" name="Nature">
        <title>Insights into bilaterian evolution from three spiralian genomes.</title>
        <authorList>
            <person name="Simakov O."/>
            <person name="Marletaz F."/>
            <person name="Cho S.J."/>
            <person name="Edsinger-Gonzales E."/>
            <person name="Havlak P."/>
            <person name="Hellsten U."/>
            <person name="Kuo D.H."/>
            <person name="Larsson T."/>
            <person name="Lv J."/>
            <person name="Arendt D."/>
            <person name="Savage R."/>
            <person name="Osoegawa K."/>
            <person name="de Jong P."/>
            <person name="Grimwood J."/>
            <person name="Chapman J.A."/>
            <person name="Shapiro H."/>
            <person name="Aerts A."/>
            <person name="Otillar R.P."/>
            <person name="Terry A.Y."/>
            <person name="Boore J.L."/>
            <person name="Grigoriev I.V."/>
            <person name="Lindberg D.R."/>
            <person name="Seaver E.C."/>
            <person name="Weisblat D.A."/>
            <person name="Putnam N.H."/>
            <person name="Rokhsar D.S."/>
        </authorList>
    </citation>
    <scope>NUCLEOTIDE SEQUENCE</scope>
    <source>
        <strain evidence="3 5">I ESC-2004</strain>
    </source>
</reference>
<dbReference type="EMBL" id="KB305903">
    <property type="protein sequence ID" value="ELU00537.1"/>
    <property type="molecule type" value="Genomic_DNA"/>
</dbReference>
<dbReference type="GO" id="GO:0017154">
    <property type="term" value="F:semaphorin receptor activity"/>
    <property type="evidence" value="ECO:0007669"/>
    <property type="project" value="InterPro"/>
</dbReference>
<sequence>MSIQPLFGPMLGGTNITVSGPCVPVYLHFGHAVLEPSDDFIFETQPVRSPQTVPVYVTLRQMNATTMRSIGLNFTYKDMPVILDVFPKTLIVEGGTQMTVIGENFDIISNPKMNVTQLPITTNGSTIFAQVEYPPSPCSANNDTHIECKTPHLELPSTEIHGVFTAQYDFVFSFDDYKEYQETNITSISFYLPVSRPPQVTKHHWPPYDAKKGEPLDLQIAWGEFQNQAVVRVGGLACTIAKRYDNQILFFPPVEQDVLLLNANTACYASPDSHTVDVQVGNNNQRAGCLSYAESNYMMVIVIVASCVGVIIVVGICIGCYVKYRKRTYQICSNGLPSRPNYVIPMN</sequence>
<dbReference type="OrthoDB" id="6417648at2759"/>
<dbReference type="GO" id="GO:0005886">
    <property type="term" value="C:plasma membrane"/>
    <property type="evidence" value="ECO:0007669"/>
    <property type="project" value="TreeGrafter"/>
</dbReference>
<dbReference type="InterPro" id="IPR002909">
    <property type="entry name" value="IPT_dom"/>
</dbReference>
<dbReference type="Gene3D" id="2.60.40.10">
    <property type="entry name" value="Immunoglobulins"/>
    <property type="match status" value="1"/>
</dbReference>
<dbReference type="InterPro" id="IPR014756">
    <property type="entry name" value="Ig_E-set"/>
</dbReference>
<evidence type="ECO:0000256" key="1">
    <source>
        <dbReference type="SAM" id="Phobius"/>
    </source>
</evidence>
<feature type="domain" description="IPT/TIG" evidence="2">
    <location>
        <begin position="79"/>
        <end position="181"/>
    </location>
</feature>
<dbReference type="CDD" id="cd00102">
    <property type="entry name" value="IPT"/>
    <property type="match status" value="1"/>
</dbReference>
<dbReference type="EMBL" id="AMQN01026055">
    <property type="status" value="NOT_ANNOTATED_CDS"/>
    <property type="molecule type" value="Genomic_DNA"/>
</dbReference>
<dbReference type="InterPro" id="IPR013783">
    <property type="entry name" value="Ig-like_fold"/>
</dbReference>
<evidence type="ECO:0000259" key="2">
    <source>
        <dbReference type="SMART" id="SM00429"/>
    </source>
</evidence>
<dbReference type="GO" id="GO:0008360">
    <property type="term" value="P:regulation of cell shape"/>
    <property type="evidence" value="ECO:0007669"/>
    <property type="project" value="TreeGrafter"/>
</dbReference>
<dbReference type="STRING" id="283909.R7UBA7"/>
<evidence type="ECO:0000313" key="5">
    <source>
        <dbReference type="Proteomes" id="UP000014760"/>
    </source>
</evidence>
<dbReference type="PANTHER" id="PTHR22625:SF44">
    <property type="entry name" value="PLEXIN-B"/>
    <property type="match status" value="1"/>
</dbReference>